<accession>A0AAV9AVW6</accession>
<evidence type="ECO:0000256" key="1">
    <source>
        <dbReference type="SAM" id="MobiDB-lite"/>
    </source>
</evidence>
<dbReference type="EMBL" id="JAUJYN010000006">
    <property type="protein sequence ID" value="KAK1268301.1"/>
    <property type="molecule type" value="Genomic_DNA"/>
</dbReference>
<protein>
    <submittedName>
        <fullName evidence="2">Uncharacterized protein</fullName>
    </submittedName>
</protein>
<sequence length="78" mass="8061">MLGSTNWVPRRPTPAKEWRIGDAGGGGDEDGVAWVDVADHADGVADEEALAGADGVGDEDGMTAEDGVRDQQCFIGCN</sequence>
<reference evidence="2" key="2">
    <citation type="submission" date="2023-06" db="EMBL/GenBank/DDBJ databases">
        <authorList>
            <person name="Ma L."/>
            <person name="Liu K.-W."/>
            <person name="Li Z."/>
            <person name="Hsiao Y.-Y."/>
            <person name="Qi Y."/>
            <person name="Fu T."/>
            <person name="Tang G."/>
            <person name="Zhang D."/>
            <person name="Sun W.-H."/>
            <person name="Liu D.-K."/>
            <person name="Li Y."/>
            <person name="Chen G.-Z."/>
            <person name="Liu X.-D."/>
            <person name="Liao X.-Y."/>
            <person name="Jiang Y.-T."/>
            <person name="Yu X."/>
            <person name="Hao Y."/>
            <person name="Huang J."/>
            <person name="Zhao X.-W."/>
            <person name="Ke S."/>
            <person name="Chen Y.-Y."/>
            <person name="Wu W.-L."/>
            <person name="Hsu J.-L."/>
            <person name="Lin Y.-F."/>
            <person name="Huang M.-D."/>
            <person name="Li C.-Y."/>
            <person name="Huang L."/>
            <person name="Wang Z.-W."/>
            <person name="Zhao X."/>
            <person name="Zhong W.-Y."/>
            <person name="Peng D.-H."/>
            <person name="Ahmad S."/>
            <person name="Lan S."/>
            <person name="Zhang J.-S."/>
            <person name="Tsai W.-C."/>
            <person name="Van De Peer Y."/>
            <person name="Liu Z.-J."/>
        </authorList>
    </citation>
    <scope>NUCLEOTIDE SEQUENCE</scope>
    <source>
        <strain evidence="2">SCP</strain>
        <tissue evidence="2">Leaves</tissue>
    </source>
</reference>
<organism evidence="2 3">
    <name type="scientific">Acorus gramineus</name>
    <name type="common">Dwarf sweet flag</name>
    <dbReference type="NCBI Taxonomy" id="55184"/>
    <lineage>
        <taxon>Eukaryota</taxon>
        <taxon>Viridiplantae</taxon>
        <taxon>Streptophyta</taxon>
        <taxon>Embryophyta</taxon>
        <taxon>Tracheophyta</taxon>
        <taxon>Spermatophyta</taxon>
        <taxon>Magnoliopsida</taxon>
        <taxon>Liliopsida</taxon>
        <taxon>Acoraceae</taxon>
        <taxon>Acorus</taxon>
    </lineage>
</organism>
<proteinExistence type="predicted"/>
<evidence type="ECO:0000313" key="2">
    <source>
        <dbReference type="EMBL" id="KAK1268301.1"/>
    </source>
</evidence>
<reference evidence="2" key="1">
    <citation type="journal article" date="2023" name="Nat. Commun.">
        <title>Diploid and tetraploid genomes of Acorus and the evolution of monocots.</title>
        <authorList>
            <person name="Ma L."/>
            <person name="Liu K.W."/>
            <person name="Li Z."/>
            <person name="Hsiao Y.Y."/>
            <person name="Qi Y."/>
            <person name="Fu T."/>
            <person name="Tang G.D."/>
            <person name="Zhang D."/>
            <person name="Sun W.H."/>
            <person name="Liu D.K."/>
            <person name="Li Y."/>
            <person name="Chen G.Z."/>
            <person name="Liu X.D."/>
            <person name="Liao X.Y."/>
            <person name="Jiang Y.T."/>
            <person name="Yu X."/>
            <person name="Hao Y."/>
            <person name="Huang J."/>
            <person name="Zhao X.W."/>
            <person name="Ke S."/>
            <person name="Chen Y.Y."/>
            <person name="Wu W.L."/>
            <person name="Hsu J.L."/>
            <person name="Lin Y.F."/>
            <person name="Huang M.D."/>
            <person name="Li C.Y."/>
            <person name="Huang L."/>
            <person name="Wang Z.W."/>
            <person name="Zhao X."/>
            <person name="Zhong W.Y."/>
            <person name="Peng D.H."/>
            <person name="Ahmad S."/>
            <person name="Lan S."/>
            <person name="Zhang J.S."/>
            <person name="Tsai W.C."/>
            <person name="Van de Peer Y."/>
            <person name="Liu Z.J."/>
        </authorList>
    </citation>
    <scope>NUCLEOTIDE SEQUENCE</scope>
    <source>
        <strain evidence="2">SCP</strain>
    </source>
</reference>
<name>A0AAV9AVW6_ACOGR</name>
<dbReference type="AlphaFoldDB" id="A0AAV9AVW6"/>
<evidence type="ECO:0000313" key="3">
    <source>
        <dbReference type="Proteomes" id="UP001179952"/>
    </source>
</evidence>
<keyword evidence="3" id="KW-1185">Reference proteome</keyword>
<comment type="caution">
    <text evidence="2">The sequence shown here is derived from an EMBL/GenBank/DDBJ whole genome shotgun (WGS) entry which is preliminary data.</text>
</comment>
<gene>
    <name evidence="2" type="ORF">QJS04_geneDACA005290</name>
</gene>
<dbReference type="Proteomes" id="UP001179952">
    <property type="component" value="Unassembled WGS sequence"/>
</dbReference>
<feature type="region of interest" description="Disordered" evidence="1">
    <location>
        <begin position="1"/>
        <end position="31"/>
    </location>
</feature>